<dbReference type="HAMAP" id="MF_00189">
    <property type="entry name" value="YciB"/>
    <property type="match status" value="1"/>
</dbReference>
<evidence type="ECO:0000256" key="4">
    <source>
        <dbReference type="ARBA" id="ARBA00023136"/>
    </source>
</evidence>
<feature type="transmembrane region" description="Helical" evidence="5">
    <location>
        <begin position="20"/>
        <end position="38"/>
    </location>
</feature>
<comment type="subcellular location">
    <subcellularLocation>
        <location evidence="5">Cell inner membrane</location>
        <topology evidence="5">Multi-pass membrane protein</topology>
    </subcellularLocation>
</comment>
<evidence type="ECO:0000256" key="1">
    <source>
        <dbReference type="ARBA" id="ARBA00022475"/>
    </source>
</evidence>
<keyword evidence="5" id="KW-0997">Cell inner membrane</keyword>
<dbReference type="OrthoDB" id="9788219at2"/>
<keyword evidence="1 5" id="KW-1003">Cell membrane</keyword>
<reference evidence="6 7" key="1">
    <citation type="submission" date="2016-12" db="EMBL/GenBank/DDBJ databases">
        <title>Isolation and genomic insights into novel planktonic Zetaproteobacteria from stratified waters of the Chesapeake Bay.</title>
        <authorList>
            <person name="McAllister S.M."/>
            <person name="Kato S."/>
            <person name="Chan C.S."/>
            <person name="Chiu B.K."/>
            <person name="Field E.K."/>
        </authorList>
    </citation>
    <scope>NUCLEOTIDE SEQUENCE [LARGE SCALE GENOMIC DNA]</scope>
    <source>
        <strain evidence="6 7">CP-8</strain>
    </source>
</reference>
<protein>
    <recommendedName>
        <fullName evidence="5">Inner membrane-spanning protein YciB</fullName>
    </recommendedName>
</protein>
<name>A0A2K8L5Z3_9PROT</name>
<dbReference type="Proteomes" id="UP000231637">
    <property type="component" value="Chromosome"/>
</dbReference>
<dbReference type="PANTHER" id="PTHR36917">
    <property type="entry name" value="INTRACELLULAR SEPTATION PROTEIN A-RELATED"/>
    <property type="match status" value="1"/>
</dbReference>
<evidence type="ECO:0000313" key="7">
    <source>
        <dbReference type="Proteomes" id="UP000231637"/>
    </source>
</evidence>
<feature type="transmembrane region" description="Helical" evidence="5">
    <location>
        <begin position="50"/>
        <end position="68"/>
    </location>
</feature>
<organism evidence="6 7">
    <name type="scientific">Mariprofundus ferrinatatus</name>
    <dbReference type="NCBI Taxonomy" id="1921087"/>
    <lineage>
        <taxon>Bacteria</taxon>
        <taxon>Pseudomonadati</taxon>
        <taxon>Pseudomonadota</taxon>
        <taxon>Candidatius Mariprofundia</taxon>
        <taxon>Mariprofundales</taxon>
        <taxon>Mariprofundaceae</taxon>
        <taxon>Mariprofundus</taxon>
    </lineage>
</organism>
<dbReference type="NCBIfam" id="NF001325">
    <property type="entry name" value="PRK00259.1-3"/>
    <property type="match status" value="1"/>
</dbReference>
<keyword evidence="2 5" id="KW-0812">Transmembrane</keyword>
<feature type="transmembrane region" description="Helical" evidence="5">
    <location>
        <begin position="151"/>
        <end position="170"/>
    </location>
</feature>
<keyword evidence="7" id="KW-1185">Reference proteome</keyword>
<feature type="transmembrane region" description="Helical" evidence="5">
    <location>
        <begin position="121"/>
        <end position="139"/>
    </location>
</feature>
<evidence type="ECO:0000256" key="5">
    <source>
        <dbReference type="HAMAP-Rule" id="MF_00189"/>
    </source>
</evidence>
<dbReference type="RefSeq" id="WP_100266057.1">
    <property type="nucleotide sequence ID" value="NZ_CP018800.1"/>
</dbReference>
<sequence>MKMFFDFLPVLLFFIAYKMYDIYLATGVLIAASFVQTVGHRVIRGHFEKAHVITLALVALFGGLTIALQDDLFIKWKPTAINWLFAVVFIGSQFIGEKTIIERMMGGNLSLPRMVWMKLNVAWAIFFIILGALNIYVAFSFDTDTWVNFKLFGLMGLTFLFIIAQSLFLVPHLKDSQTEDNDSTTS</sequence>
<comment type="function">
    <text evidence="5">Plays a role in cell envelope biogenesis, maintenance of cell envelope integrity and membrane homeostasis.</text>
</comment>
<dbReference type="Pfam" id="PF04279">
    <property type="entry name" value="IspA"/>
    <property type="match status" value="1"/>
</dbReference>
<dbReference type="GO" id="GO:0005886">
    <property type="term" value="C:plasma membrane"/>
    <property type="evidence" value="ECO:0007669"/>
    <property type="project" value="UniProtKB-SubCell"/>
</dbReference>
<accession>A0A2K8L5Z3</accession>
<comment type="similarity">
    <text evidence="5">Belongs to the YciB family.</text>
</comment>
<keyword evidence="3 5" id="KW-1133">Transmembrane helix</keyword>
<dbReference type="AlphaFoldDB" id="A0A2K8L5Z3"/>
<dbReference type="InterPro" id="IPR006008">
    <property type="entry name" value="YciB"/>
</dbReference>
<dbReference type="EMBL" id="CP018800">
    <property type="protein sequence ID" value="ATX82745.1"/>
    <property type="molecule type" value="Genomic_DNA"/>
</dbReference>
<evidence type="ECO:0000256" key="2">
    <source>
        <dbReference type="ARBA" id="ARBA00022692"/>
    </source>
</evidence>
<gene>
    <name evidence="5" type="primary">yciB</name>
    <name evidence="6" type="ORF">Ga0123462_1908</name>
</gene>
<dbReference type="NCBIfam" id="NF001324">
    <property type="entry name" value="PRK00259.1-2"/>
    <property type="match status" value="1"/>
</dbReference>
<proteinExistence type="inferred from homology"/>
<feature type="transmembrane region" description="Helical" evidence="5">
    <location>
        <begin position="80"/>
        <end position="100"/>
    </location>
</feature>
<evidence type="ECO:0000256" key="3">
    <source>
        <dbReference type="ARBA" id="ARBA00022989"/>
    </source>
</evidence>
<dbReference type="KEGG" id="mfn:Ga0123462_1908"/>
<evidence type="ECO:0000313" key="6">
    <source>
        <dbReference type="EMBL" id="ATX82745.1"/>
    </source>
</evidence>
<dbReference type="PANTHER" id="PTHR36917:SF1">
    <property type="entry name" value="INNER MEMBRANE-SPANNING PROTEIN YCIB"/>
    <property type="match status" value="1"/>
</dbReference>
<keyword evidence="4 5" id="KW-0472">Membrane</keyword>
<dbReference type="NCBIfam" id="TIGR00997">
    <property type="entry name" value="ispZ"/>
    <property type="match status" value="1"/>
</dbReference>